<gene>
    <name evidence="5" type="ORF">QM524_00830</name>
</gene>
<dbReference type="Pfam" id="PF12833">
    <property type="entry name" value="HTH_18"/>
    <property type="match status" value="1"/>
</dbReference>
<dbReference type="PROSITE" id="PS01124">
    <property type="entry name" value="HTH_ARAC_FAMILY_2"/>
    <property type="match status" value="1"/>
</dbReference>
<protein>
    <submittedName>
        <fullName evidence="5">Helix-turn-helix domain-containing protein</fullName>
    </submittedName>
</protein>
<organism evidence="5 6">
    <name type="scientific">Flectobacillus roseus</name>
    <dbReference type="NCBI Taxonomy" id="502259"/>
    <lineage>
        <taxon>Bacteria</taxon>
        <taxon>Pseudomonadati</taxon>
        <taxon>Bacteroidota</taxon>
        <taxon>Cytophagia</taxon>
        <taxon>Cytophagales</taxon>
        <taxon>Flectobacillaceae</taxon>
        <taxon>Flectobacillus</taxon>
    </lineage>
</organism>
<evidence type="ECO:0000259" key="4">
    <source>
        <dbReference type="PROSITE" id="PS01124"/>
    </source>
</evidence>
<evidence type="ECO:0000313" key="6">
    <source>
        <dbReference type="Proteomes" id="UP001236507"/>
    </source>
</evidence>
<dbReference type="RefSeq" id="WP_283343054.1">
    <property type="nucleotide sequence ID" value="NZ_JASHIF010000002.1"/>
</dbReference>
<dbReference type="InterPro" id="IPR018060">
    <property type="entry name" value="HTH_AraC"/>
</dbReference>
<keyword evidence="1" id="KW-0805">Transcription regulation</keyword>
<evidence type="ECO:0000313" key="5">
    <source>
        <dbReference type="EMBL" id="MDI9857738.1"/>
    </source>
</evidence>
<dbReference type="PANTHER" id="PTHR43280:SF32">
    <property type="entry name" value="TRANSCRIPTIONAL REGULATORY PROTEIN"/>
    <property type="match status" value="1"/>
</dbReference>
<accession>A0ABT6Y2D8</accession>
<evidence type="ECO:0000256" key="1">
    <source>
        <dbReference type="ARBA" id="ARBA00023015"/>
    </source>
</evidence>
<dbReference type="SMART" id="SM00342">
    <property type="entry name" value="HTH_ARAC"/>
    <property type="match status" value="1"/>
</dbReference>
<dbReference type="Gene3D" id="1.10.10.60">
    <property type="entry name" value="Homeodomain-like"/>
    <property type="match status" value="1"/>
</dbReference>
<dbReference type="Proteomes" id="UP001236507">
    <property type="component" value="Unassembled WGS sequence"/>
</dbReference>
<dbReference type="InterPro" id="IPR009057">
    <property type="entry name" value="Homeodomain-like_sf"/>
</dbReference>
<evidence type="ECO:0000256" key="2">
    <source>
        <dbReference type="ARBA" id="ARBA00023125"/>
    </source>
</evidence>
<dbReference type="PANTHER" id="PTHR43280">
    <property type="entry name" value="ARAC-FAMILY TRANSCRIPTIONAL REGULATOR"/>
    <property type="match status" value="1"/>
</dbReference>
<keyword evidence="3" id="KW-0804">Transcription</keyword>
<sequence length="298" mass="35049">MKVTENLQEFYQRLEIQPRESISQNAPHINVFERGDCKNLLPYSRRDYYKVTLVIGEGRVEYADKTIHIDKPALLFSNPTLPYYWQSVSDLQKGWFCIFNEAFIHQRDNLLTELPMFQMNTDKVYFLDEKSVDEISDLFQKMKCESLGNYAYKQDIMRNYLHLIVHYALKSFNQSQQEVPVNANARITQQFFDVLESQFPIDSMQNQLQLTTAKDFADKLNLHVNHLNRAVKTITGKTTTEHIAHRIVLEANQLLTYTDWAIAEIAYCLGFEYPAYFNNFYRKATGNKPKELRKLELV</sequence>
<feature type="domain" description="HTH araC/xylS-type" evidence="4">
    <location>
        <begin position="189"/>
        <end position="295"/>
    </location>
</feature>
<keyword evidence="2" id="KW-0238">DNA-binding</keyword>
<reference evidence="5 6" key="1">
    <citation type="submission" date="2023-05" db="EMBL/GenBank/DDBJ databases">
        <title>Novel species of genus Flectobacillus isolated from stream in China.</title>
        <authorList>
            <person name="Lu H."/>
        </authorList>
    </citation>
    <scope>NUCLEOTIDE SEQUENCE [LARGE SCALE GENOMIC DNA]</scope>
    <source>
        <strain evidence="5 6">KCTC 42575</strain>
    </source>
</reference>
<dbReference type="EMBL" id="JASHIF010000002">
    <property type="protein sequence ID" value="MDI9857738.1"/>
    <property type="molecule type" value="Genomic_DNA"/>
</dbReference>
<dbReference type="SUPFAM" id="SSF46689">
    <property type="entry name" value="Homeodomain-like"/>
    <property type="match status" value="1"/>
</dbReference>
<proteinExistence type="predicted"/>
<evidence type="ECO:0000256" key="3">
    <source>
        <dbReference type="ARBA" id="ARBA00023163"/>
    </source>
</evidence>
<keyword evidence="6" id="KW-1185">Reference proteome</keyword>
<name>A0ABT6Y2D8_9BACT</name>
<comment type="caution">
    <text evidence="5">The sequence shown here is derived from an EMBL/GenBank/DDBJ whole genome shotgun (WGS) entry which is preliminary data.</text>
</comment>